<dbReference type="AlphaFoldDB" id="A0A4P6M3W9"/>
<reference evidence="1 2" key="1">
    <citation type="submission" date="2019-01" db="EMBL/GenBank/DDBJ databases">
        <title>PMF-metabolizing Aryl O-demethylase.</title>
        <authorList>
            <person name="Kim M."/>
        </authorList>
    </citation>
    <scope>NUCLEOTIDE SEQUENCE [LARGE SCALE GENOMIC DNA]</scope>
    <source>
        <strain evidence="1 2">PMF1</strain>
    </source>
</reference>
<protein>
    <recommendedName>
        <fullName evidence="3">Sigma-70 family RNA polymerase sigma factor</fullName>
    </recommendedName>
</protein>
<dbReference type="InterPro" id="IPR013324">
    <property type="entry name" value="RNA_pol_sigma_r3/r4-like"/>
</dbReference>
<dbReference type="SUPFAM" id="SSF88659">
    <property type="entry name" value="Sigma3 and sigma4 domains of RNA polymerase sigma factors"/>
    <property type="match status" value="1"/>
</dbReference>
<organism evidence="1 2">
    <name type="scientific">Blautia producta</name>
    <dbReference type="NCBI Taxonomy" id="33035"/>
    <lineage>
        <taxon>Bacteria</taxon>
        <taxon>Bacillati</taxon>
        <taxon>Bacillota</taxon>
        <taxon>Clostridia</taxon>
        <taxon>Lachnospirales</taxon>
        <taxon>Lachnospiraceae</taxon>
        <taxon>Blautia</taxon>
    </lineage>
</organism>
<dbReference type="InterPro" id="IPR036388">
    <property type="entry name" value="WH-like_DNA-bd_sf"/>
</dbReference>
<evidence type="ECO:0000313" key="2">
    <source>
        <dbReference type="Proteomes" id="UP000289794"/>
    </source>
</evidence>
<evidence type="ECO:0000313" key="1">
    <source>
        <dbReference type="EMBL" id="QBE99854.1"/>
    </source>
</evidence>
<proteinExistence type="predicted"/>
<evidence type="ECO:0008006" key="3">
    <source>
        <dbReference type="Google" id="ProtNLM"/>
    </source>
</evidence>
<sequence length="126" mass="14879">MDYIIDVPIEVLEVMQESKRKEATYQRKRYRYKAHYSLDRGDGIENDTLFSALIPQDIFEQQEQQALLHWAIDELPETQARRIRAHYLLGIGILDIAKMEGVTRSVVDESIRRGLHNLFIFLEKME</sequence>
<dbReference type="KEGG" id="bpro:PMF13cell1_05448"/>
<dbReference type="Proteomes" id="UP000289794">
    <property type="component" value="Chromosome"/>
</dbReference>
<gene>
    <name evidence="1" type="ORF">PMF13cell1_05448</name>
</gene>
<dbReference type="Gene3D" id="1.10.10.10">
    <property type="entry name" value="Winged helix-like DNA-binding domain superfamily/Winged helix DNA-binding domain"/>
    <property type="match status" value="1"/>
</dbReference>
<name>A0A4P6M3W9_9FIRM</name>
<dbReference type="EMBL" id="CP035945">
    <property type="protein sequence ID" value="QBE99854.1"/>
    <property type="molecule type" value="Genomic_DNA"/>
</dbReference>
<accession>A0A4P6M3W9</accession>